<dbReference type="RefSeq" id="WP_074749908.1">
    <property type="nucleotide sequence ID" value="NZ_FOTJ01000001.1"/>
</dbReference>
<dbReference type="InterPro" id="IPR048052">
    <property type="entry name" value="FM1-like"/>
</dbReference>
<feature type="chain" id="PRO_5039618242" description="SpaH/EbpB family LPXTG-anchored major pilin" evidence="3">
    <location>
        <begin position="33"/>
        <end position="573"/>
    </location>
</feature>
<keyword evidence="3" id="KW-0732">Signal</keyword>
<evidence type="ECO:0000256" key="1">
    <source>
        <dbReference type="SAM" id="MobiDB-lite"/>
    </source>
</evidence>
<keyword evidence="2" id="KW-0812">Transmembrane</keyword>
<dbReference type="AlphaFoldDB" id="A0A1I4EQH8"/>
<reference evidence="4 5" key="1">
    <citation type="submission" date="2016-10" db="EMBL/GenBank/DDBJ databases">
        <authorList>
            <person name="de Groot N.N."/>
        </authorList>
    </citation>
    <scope>NUCLEOTIDE SEQUENCE [LARGE SCALE GENOMIC DNA]</scope>
    <source>
        <strain evidence="4 5">M79</strain>
    </source>
</reference>
<evidence type="ECO:0000313" key="4">
    <source>
        <dbReference type="EMBL" id="SFL07998.1"/>
    </source>
</evidence>
<evidence type="ECO:0008006" key="6">
    <source>
        <dbReference type="Google" id="ProtNLM"/>
    </source>
</evidence>
<dbReference type="Proteomes" id="UP000181969">
    <property type="component" value="Unassembled WGS sequence"/>
</dbReference>
<dbReference type="OrthoDB" id="2243578at2"/>
<keyword evidence="2" id="KW-0472">Membrane</keyword>
<dbReference type="InterPro" id="IPR013783">
    <property type="entry name" value="Ig-like_fold"/>
</dbReference>
<evidence type="ECO:0000256" key="2">
    <source>
        <dbReference type="SAM" id="Phobius"/>
    </source>
</evidence>
<keyword evidence="2" id="KW-1133">Transmembrane helix</keyword>
<dbReference type="Gene3D" id="2.60.40.740">
    <property type="match status" value="1"/>
</dbReference>
<dbReference type="EMBL" id="FOTJ01000001">
    <property type="protein sequence ID" value="SFL07998.1"/>
    <property type="molecule type" value="Genomic_DNA"/>
</dbReference>
<protein>
    <recommendedName>
        <fullName evidence="6">SpaH/EbpB family LPXTG-anchored major pilin</fullName>
    </recommendedName>
</protein>
<feature type="signal peptide" evidence="3">
    <location>
        <begin position="1"/>
        <end position="32"/>
    </location>
</feature>
<proteinExistence type="predicted"/>
<organism evidence="4 5">
    <name type="scientific">Lactococcus garvieae</name>
    <dbReference type="NCBI Taxonomy" id="1363"/>
    <lineage>
        <taxon>Bacteria</taxon>
        <taxon>Bacillati</taxon>
        <taxon>Bacillota</taxon>
        <taxon>Bacilli</taxon>
        <taxon>Lactobacillales</taxon>
        <taxon>Streptococcaceae</taxon>
        <taxon>Lactococcus</taxon>
    </lineage>
</organism>
<feature type="region of interest" description="Disordered" evidence="1">
    <location>
        <begin position="60"/>
        <end position="84"/>
    </location>
</feature>
<dbReference type="Gene3D" id="2.60.40.10">
    <property type="entry name" value="Immunoglobulins"/>
    <property type="match status" value="2"/>
</dbReference>
<accession>A0A1I4EQH8</accession>
<gene>
    <name evidence="4" type="ORF">SAMN05216438_101134</name>
</gene>
<feature type="transmembrane region" description="Helical" evidence="2">
    <location>
        <begin position="538"/>
        <end position="561"/>
    </location>
</feature>
<sequence>MKINTRKRKFTLASVVLLAAVSNMIVSQSAVEAVTTTIKNQVSNGEVVIYAQQAGPSSAAATGNAIGNNDGTQQAAGESSTSTATNNLTMSNVQFSATKITPTGAASAMVNSKGDVVSSAFTADASTRKIQKTDTNGMTDFTGLTDGYWLFHQMTLVGGVQTVKDFIVTVNTSDTTNKGPLNIYPKQDMKKYKNLFDIAATNADDNYNGKTPNELASPNADTTTLIDTNESDAGNTTTAAAGNMVGWNVNASFDKSQWANTSDTVTAPDIADNVKVKFTLEDTIPAGFTIGTPTLKAGTTALTPVVDYTMTTTNQVVSVSLTSDGMKKVAGLLDAATGRINMNLYIPTTVSGSVTAGAYKDNAKTTIINAYGVDLSSTPKNSTVNIGGVQLTKTDGTSAITSSPATFVLVRAKDATAAEALVKKHAASFNGSSSDLSSLPTAYSSTDNASFVTQADGTIAVKTTGASGVATFSGLNLVDTNTDTENTSNYFAVEVIAPDGFQLPTATTAANVTKVNTSTTPAAHNNDIVNNKPFPLPFTGGAGIVTVVLIAGAAGFAAMVIRKKKQDAEVDSK</sequence>
<dbReference type="NCBIfam" id="NF033902">
    <property type="entry name" value="iso_D2_wall_anc"/>
    <property type="match status" value="1"/>
</dbReference>
<name>A0A1I4EQH8_9LACT</name>
<evidence type="ECO:0000313" key="5">
    <source>
        <dbReference type="Proteomes" id="UP000181969"/>
    </source>
</evidence>
<evidence type="ECO:0000256" key="3">
    <source>
        <dbReference type="SAM" id="SignalP"/>
    </source>
</evidence>